<dbReference type="Proteomes" id="UP001187192">
    <property type="component" value="Unassembled WGS sequence"/>
</dbReference>
<keyword evidence="3" id="KW-1185">Reference proteome</keyword>
<evidence type="ECO:0000256" key="1">
    <source>
        <dbReference type="SAM" id="MobiDB-lite"/>
    </source>
</evidence>
<feature type="region of interest" description="Disordered" evidence="1">
    <location>
        <begin position="51"/>
        <end position="72"/>
    </location>
</feature>
<comment type="caution">
    <text evidence="2">The sequence shown here is derived from an EMBL/GenBank/DDBJ whole genome shotgun (WGS) entry which is preliminary data.</text>
</comment>
<name>A0AA88DEV6_FICCA</name>
<reference evidence="2" key="1">
    <citation type="submission" date="2023-07" db="EMBL/GenBank/DDBJ databases">
        <title>draft genome sequence of fig (Ficus carica).</title>
        <authorList>
            <person name="Takahashi T."/>
            <person name="Nishimura K."/>
        </authorList>
    </citation>
    <scope>NUCLEOTIDE SEQUENCE</scope>
</reference>
<gene>
    <name evidence="2" type="ORF">TIFTF001_005601</name>
</gene>
<protein>
    <submittedName>
        <fullName evidence="2">Uncharacterized protein</fullName>
    </submittedName>
</protein>
<evidence type="ECO:0000313" key="2">
    <source>
        <dbReference type="EMBL" id="GMN35889.1"/>
    </source>
</evidence>
<organism evidence="2 3">
    <name type="scientific">Ficus carica</name>
    <name type="common">Common fig</name>
    <dbReference type="NCBI Taxonomy" id="3494"/>
    <lineage>
        <taxon>Eukaryota</taxon>
        <taxon>Viridiplantae</taxon>
        <taxon>Streptophyta</taxon>
        <taxon>Embryophyta</taxon>
        <taxon>Tracheophyta</taxon>
        <taxon>Spermatophyta</taxon>
        <taxon>Magnoliopsida</taxon>
        <taxon>eudicotyledons</taxon>
        <taxon>Gunneridae</taxon>
        <taxon>Pentapetalae</taxon>
        <taxon>rosids</taxon>
        <taxon>fabids</taxon>
        <taxon>Rosales</taxon>
        <taxon>Moraceae</taxon>
        <taxon>Ficeae</taxon>
        <taxon>Ficus</taxon>
    </lineage>
</organism>
<sequence length="85" mass="8893">MGVTGKGATMLVRVIMGGHPGLGLETGAGVILAEHSRVPRVVATGTRFRRLSSPRPNECSRHGGDPSRVGCPVVGDDRVINSTFK</sequence>
<accession>A0AA88DEV6</accession>
<evidence type="ECO:0000313" key="3">
    <source>
        <dbReference type="Proteomes" id="UP001187192"/>
    </source>
</evidence>
<dbReference type="EMBL" id="BTGU01000005">
    <property type="protein sequence ID" value="GMN35889.1"/>
    <property type="molecule type" value="Genomic_DNA"/>
</dbReference>
<dbReference type="AlphaFoldDB" id="A0AA88DEV6"/>
<proteinExistence type="predicted"/>